<dbReference type="EMBL" id="CP063196">
    <property type="protein sequence ID" value="UOE20398.1"/>
    <property type="molecule type" value="Genomic_DNA"/>
</dbReference>
<evidence type="ECO:0000256" key="3">
    <source>
        <dbReference type="ARBA" id="ARBA00022475"/>
    </source>
</evidence>
<dbReference type="RefSeq" id="WP_068689296.1">
    <property type="nucleotide sequence ID" value="NZ_CP063196.1"/>
</dbReference>
<organism evidence="8 9">
    <name type="scientific">Thermobifida halotolerans</name>
    <dbReference type="NCBI Taxonomy" id="483545"/>
    <lineage>
        <taxon>Bacteria</taxon>
        <taxon>Bacillati</taxon>
        <taxon>Actinomycetota</taxon>
        <taxon>Actinomycetes</taxon>
        <taxon>Streptosporangiales</taxon>
        <taxon>Nocardiopsidaceae</taxon>
        <taxon>Thermobifida</taxon>
    </lineage>
</organism>
<keyword evidence="9" id="KW-1185">Reference proteome</keyword>
<dbReference type="Proteomes" id="UP000265719">
    <property type="component" value="Chromosome"/>
</dbReference>
<dbReference type="AlphaFoldDB" id="A0A399G9M6"/>
<accession>A0A399G9M6</accession>
<feature type="domain" description="Na+/H+ antiporter MnhB subunit-related protein" evidence="7">
    <location>
        <begin position="31"/>
        <end position="153"/>
    </location>
</feature>
<keyword evidence="6" id="KW-0472">Membrane</keyword>
<evidence type="ECO:0000259" key="7">
    <source>
        <dbReference type="Pfam" id="PF04039"/>
    </source>
</evidence>
<gene>
    <name evidence="8" type="ORF">NI17_003955</name>
</gene>
<keyword evidence="5" id="KW-1133">Transmembrane helix</keyword>
<evidence type="ECO:0000313" key="8">
    <source>
        <dbReference type="EMBL" id="UOE20398.1"/>
    </source>
</evidence>
<dbReference type="PANTHER" id="PTHR33932">
    <property type="entry name" value="NA(+)/H(+) ANTIPORTER SUBUNIT B"/>
    <property type="match status" value="1"/>
</dbReference>
<evidence type="ECO:0000313" key="9">
    <source>
        <dbReference type="Proteomes" id="UP000265719"/>
    </source>
</evidence>
<evidence type="ECO:0000256" key="5">
    <source>
        <dbReference type="ARBA" id="ARBA00022989"/>
    </source>
</evidence>
<dbReference type="KEGG" id="thao:NI17_003955"/>
<keyword evidence="4" id="KW-0812">Transmembrane</keyword>
<dbReference type="InterPro" id="IPR050622">
    <property type="entry name" value="CPA3_antiporter_subunitB"/>
</dbReference>
<evidence type="ECO:0000256" key="1">
    <source>
        <dbReference type="ARBA" id="ARBA00004651"/>
    </source>
</evidence>
<dbReference type="GO" id="GO:0005886">
    <property type="term" value="C:plasma membrane"/>
    <property type="evidence" value="ECO:0007669"/>
    <property type="project" value="UniProtKB-SubCell"/>
</dbReference>
<dbReference type="PANTHER" id="PTHR33932:SF4">
    <property type="entry name" value="NA(+)_H(+) ANTIPORTER SUBUNIT B"/>
    <property type="match status" value="1"/>
</dbReference>
<keyword evidence="3" id="KW-1003">Cell membrane</keyword>
<protein>
    <recommendedName>
        <fullName evidence="7">Na+/H+ antiporter MnhB subunit-related protein domain-containing protein</fullName>
    </recommendedName>
</protein>
<evidence type="ECO:0000256" key="2">
    <source>
        <dbReference type="ARBA" id="ARBA00009425"/>
    </source>
</evidence>
<dbReference type="Pfam" id="PF04039">
    <property type="entry name" value="MnhB"/>
    <property type="match status" value="1"/>
</dbReference>
<reference evidence="8" key="1">
    <citation type="submission" date="2020-10" db="EMBL/GenBank/DDBJ databases">
        <title>De novo genome project of the cellulose decomposer Thermobifida halotolerans type strain.</title>
        <authorList>
            <person name="Nagy I."/>
            <person name="Horvath B."/>
            <person name="Kukolya J."/>
            <person name="Nagy I."/>
            <person name="Orsini M."/>
        </authorList>
    </citation>
    <scope>NUCLEOTIDE SEQUENCE</scope>
    <source>
        <strain evidence="8">DSM 44931</strain>
    </source>
</reference>
<proteinExistence type="inferred from homology"/>
<name>A0A399G9M6_9ACTN</name>
<comment type="subcellular location">
    <subcellularLocation>
        <location evidence="1">Cell membrane</location>
        <topology evidence="1">Multi-pass membrane protein</topology>
    </subcellularLocation>
</comment>
<dbReference type="InterPro" id="IPR007182">
    <property type="entry name" value="MnhB"/>
</dbReference>
<evidence type="ECO:0000256" key="4">
    <source>
        <dbReference type="ARBA" id="ARBA00022692"/>
    </source>
</evidence>
<sequence>MNDERRTGAVPRSRLLAAADRQEPRQRALLLEVITRIIHPSVLLVAVYLLLVGLHHPGGGFAAGLVAGTGLVLRRLAGGPWELGEAAPVPPGVLLGAGLSLAAGYGLAGVVVADEFLAGTVWRFPEGPFGHIEVPTSLILEVGIALIVIGLVLDVLRTLGAEQRPAPPAPASGTDREDAR</sequence>
<evidence type="ECO:0000256" key="6">
    <source>
        <dbReference type="ARBA" id="ARBA00023136"/>
    </source>
</evidence>
<comment type="similarity">
    <text evidence="2">Belongs to the CPA3 antiporters (TC 2.A.63) subunit B family.</text>
</comment>